<comment type="catalytic activity">
    <reaction evidence="6">
        <text>ATP-dependent breakage, passage and rejoining of double-stranded DNA.</text>
        <dbReference type="EC" id="5.6.2.2"/>
    </reaction>
</comment>
<dbReference type="PANTHER" id="PTHR43493:SF5">
    <property type="entry name" value="DNA GYRASE SUBUNIT A, CHLOROPLASTIC_MITOCHONDRIAL"/>
    <property type="match status" value="1"/>
</dbReference>
<dbReference type="Gene3D" id="1.10.268.10">
    <property type="entry name" value="Topoisomerase, domain 3"/>
    <property type="match status" value="1"/>
</dbReference>
<dbReference type="SUPFAM" id="SSF101904">
    <property type="entry name" value="GyrA/ParC C-terminal domain-like"/>
    <property type="match status" value="2"/>
</dbReference>
<feature type="compositionally biased region" description="Acidic residues" evidence="7">
    <location>
        <begin position="844"/>
        <end position="873"/>
    </location>
</feature>
<reference evidence="9" key="1">
    <citation type="journal article" date="2020" name="bioRxiv">
        <title>Comparative genomics of Chlamydomonas.</title>
        <authorList>
            <person name="Craig R.J."/>
            <person name="Hasan A.R."/>
            <person name="Ness R.W."/>
            <person name="Keightley P.D."/>
        </authorList>
    </citation>
    <scope>NUCLEOTIDE SEQUENCE</scope>
    <source>
        <strain evidence="9">CCAP 11/70</strain>
    </source>
</reference>
<dbReference type="PANTHER" id="PTHR43493">
    <property type="entry name" value="DNA GYRASE/TOPOISOMERASE SUBUNIT A"/>
    <property type="match status" value="1"/>
</dbReference>
<dbReference type="Proteomes" id="UP000612055">
    <property type="component" value="Unassembled WGS sequence"/>
</dbReference>
<evidence type="ECO:0000259" key="8">
    <source>
        <dbReference type="PROSITE" id="PS52040"/>
    </source>
</evidence>
<feature type="compositionally biased region" description="Low complexity" evidence="7">
    <location>
        <begin position="392"/>
        <end position="402"/>
    </location>
</feature>
<dbReference type="GO" id="GO:0005524">
    <property type="term" value="F:ATP binding"/>
    <property type="evidence" value="ECO:0007669"/>
    <property type="project" value="InterPro"/>
</dbReference>
<feature type="domain" description="Topo IIA-type catalytic" evidence="8">
    <location>
        <begin position="158"/>
        <end position="697"/>
    </location>
</feature>
<keyword evidence="5 6" id="KW-0413">Isomerase</keyword>
<dbReference type="OrthoDB" id="276498at2759"/>
<dbReference type="PROSITE" id="PS52040">
    <property type="entry name" value="TOPO_IIA"/>
    <property type="match status" value="1"/>
</dbReference>
<feature type="compositionally biased region" description="Low complexity" evidence="7">
    <location>
        <begin position="1"/>
        <end position="20"/>
    </location>
</feature>
<keyword evidence="10" id="KW-1185">Reference proteome</keyword>
<dbReference type="InterPro" id="IPR013760">
    <property type="entry name" value="Topo_IIA-like_dom_sf"/>
</dbReference>
<feature type="compositionally biased region" description="Low complexity" evidence="7">
    <location>
        <begin position="45"/>
        <end position="62"/>
    </location>
</feature>
<dbReference type="GO" id="GO:0003918">
    <property type="term" value="F:DNA topoisomerase type II (double strand cut, ATP-hydrolyzing) activity"/>
    <property type="evidence" value="ECO:0007669"/>
    <property type="project" value="UniProtKB-EC"/>
</dbReference>
<dbReference type="InterPro" id="IPR050220">
    <property type="entry name" value="Type_II_DNA_Topoisomerases"/>
</dbReference>
<dbReference type="SUPFAM" id="SSF56719">
    <property type="entry name" value="Type II DNA topoisomerase"/>
    <property type="match status" value="1"/>
</dbReference>
<dbReference type="AlphaFoldDB" id="A0A836BNC2"/>
<feature type="region of interest" description="Disordered" evidence="7">
    <location>
        <begin position="75"/>
        <end position="131"/>
    </location>
</feature>
<feature type="compositionally biased region" description="Low complexity" evidence="7">
    <location>
        <begin position="1206"/>
        <end position="1228"/>
    </location>
</feature>
<feature type="compositionally biased region" description="Acidic residues" evidence="7">
    <location>
        <begin position="989"/>
        <end position="1006"/>
    </location>
</feature>
<dbReference type="InterPro" id="IPR002205">
    <property type="entry name" value="Topo_IIA_dom_A"/>
</dbReference>
<proteinExistence type="inferred from homology"/>
<feature type="active site" description="O-(5'-phospho-DNA)-tyrosine intermediate" evidence="6">
    <location>
        <position position="246"/>
    </location>
</feature>
<dbReference type="GO" id="GO:0009330">
    <property type="term" value="C:DNA topoisomerase type II (double strand cut, ATP-hydrolyzing) complex"/>
    <property type="evidence" value="ECO:0007669"/>
    <property type="project" value="TreeGrafter"/>
</dbReference>
<name>A0A836BNC2_9CHLO</name>
<organism evidence="9 10">
    <name type="scientific">Edaphochlamys debaryana</name>
    <dbReference type="NCBI Taxonomy" id="47281"/>
    <lineage>
        <taxon>Eukaryota</taxon>
        <taxon>Viridiplantae</taxon>
        <taxon>Chlorophyta</taxon>
        <taxon>core chlorophytes</taxon>
        <taxon>Chlorophyceae</taxon>
        <taxon>CS clade</taxon>
        <taxon>Chlamydomonadales</taxon>
        <taxon>Chlamydomonadales incertae sedis</taxon>
        <taxon>Edaphochlamys</taxon>
    </lineage>
</organism>
<dbReference type="CDD" id="cd00187">
    <property type="entry name" value="TOP4c"/>
    <property type="match status" value="1"/>
</dbReference>
<dbReference type="InterPro" id="IPR013757">
    <property type="entry name" value="Topo_IIA_A_a_sf"/>
</dbReference>
<evidence type="ECO:0000313" key="9">
    <source>
        <dbReference type="EMBL" id="KAG2483101.1"/>
    </source>
</evidence>
<feature type="region of interest" description="Disordered" evidence="7">
    <location>
        <begin position="376"/>
        <end position="417"/>
    </location>
</feature>
<gene>
    <name evidence="9" type="ORF">HYH03_017995</name>
</gene>
<feature type="compositionally biased region" description="Basic and acidic residues" evidence="7">
    <location>
        <begin position="445"/>
        <end position="454"/>
    </location>
</feature>
<evidence type="ECO:0000256" key="5">
    <source>
        <dbReference type="ARBA" id="ARBA00023235"/>
    </source>
</evidence>
<dbReference type="InterPro" id="IPR006691">
    <property type="entry name" value="GyrA/parC_rep"/>
</dbReference>
<feature type="region of interest" description="Disordered" evidence="7">
    <location>
        <begin position="985"/>
        <end position="1032"/>
    </location>
</feature>
<evidence type="ECO:0000256" key="1">
    <source>
        <dbReference type="ARBA" id="ARBA00008263"/>
    </source>
</evidence>
<evidence type="ECO:0000256" key="2">
    <source>
        <dbReference type="ARBA" id="ARBA00012895"/>
    </source>
</evidence>
<feature type="region of interest" description="Disordered" evidence="7">
    <location>
        <begin position="1"/>
        <end position="31"/>
    </location>
</feature>
<evidence type="ECO:0000256" key="7">
    <source>
        <dbReference type="SAM" id="MobiDB-lite"/>
    </source>
</evidence>
<dbReference type="InterPro" id="IPR013758">
    <property type="entry name" value="Topo_IIA_A/C_ab"/>
</dbReference>
<dbReference type="Pfam" id="PF00521">
    <property type="entry name" value="DNA_topoisoIV"/>
    <property type="match status" value="1"/>
</dbReference>
<evidence type="ECO:0000256" key="3">
    <source>
        <dbReference type="ARBA" id="ARBA00023029"/>
    </source>
</evidence>
<evidence type="ECO:0000313" key="10">
    <source>
        <dbReference type="Proteomes" id="UP000612055"/>
    </source>
</evidence>
<evidence type="ECO:0000256" key="4">
    <source>
        <dbReference type="ARBA" id="ARBA00023125"/>
    </source>
</evidence>
<dbReference type="SMART" id="SM00434">
    <property type="entry name" value="TOP4c"/>
    <property type="match status" value="1"/>
</dbReference>
<comment type="caution">
    <text evidence="9">The sequence shown here is derived from an EMBL/GenBank/DDBJ whole genome shotgun (WGS) entry which is preliminary data.</text>
</comment>
<comment type="similarity">
    <text evidence="1">Belongs to the type II topoisomerase GyrA/ParC subunit family.</text>
</comment>
<evidence type="ECO:0000256" key="6">
    <source>
        <dbReference type="PROSITE-ProRule" id="PRU01384"/>
    </source>
</evidence>
<dbReference type="InterPro" id="IPR035516">
    <property type="entry name" value="Gyrase/topoIV_suA_C"/>
</dbReference>
<dbReference type="Gene3D" id="2.120.10.90">
    <property type="entry name" value="DNA gyrase/topoisomerase IV, subunit A, C-terminal"/>
    <property type="match status" value="1"/>
</dbReference>
<accession>A0A836BNC2</accession>
<keyword evidence="4 6" id="KW-0238">DNA-binding</keyword>
<feature type="compositionally biased region" description="Gly residues" evidence="7">
    <location>
        <begin position="95"/>
        <end position="113"/>
    </location>
</feature>
<protein>
    <recommendedName>
        <fullName evidence="2">DNA topoisomerase (ATP-hydrolyzing)</fullName>
        <ecNumber evidence="2">5.6.2.2</ecNumber>
    </recommendedName>
</protein>
<feature type="compositionally biased region" description="Gly residues" evidence="7">
    <location>
        <begin position="455"/>
        <end position="469"/>
    </location>
</feature>
<dbReference type="GO" id="GO:0003677">
    <property type="term" value="F:DNA binding"/>
    <property type="evidence" value="ECO:0007669"/>
    <property type="project" value="UniProtKB-UniRule"/>
</dbReference>
<dbReference type="Pfam" id="PF03989">
    <property type="entry name" value="DNA_gyraseA_C"/>
    <property type="match status" value="4"/>
</dbReference>
<feature type="region of interest" description="Disordered" evidence="7">
    <location>
        <begin position="444"/>
        <end position="482"/>
    </location>
</feature>
<feature type="region of interest" description="Disordered" evidence="7">
    <location>
        <begin position="45"/>
        <end position="64"/>
    </location>
</feature>
<feature type="region of interest" description="Disordered" evidence="7">
    <location>
        <begin position="841"/>
        <end position="874"/>
    </location>
</feature>
<sequence>MSASGAGLTSALSSRAVRPAGPCPSPAPVPSAAAQPHLLLWRLTPSGSAATPSSSSAASASPLPHLRRGALLAATATARRPAARSKSGGTAVAEGPGGSGAGAADGGSNGSGNGAPPPDGAASSPDGGGGMVEERELVEETKEAMARYGISVMTSRAIPDVRDGLKPVHRRILFAMHELGLSPNKPYRKCARVVGEVLGKLHPHGDSAVYEALVRMAQPFAMREPLIDGQGNFGSVDDDPAAAMRYTEARLRPLAAEVLLGDLGAKDTVTWRKTFDQEQEEPEVLPASVPNLLVNGTQGIAVAVASTIPPHNLGEVVAGLRALIAQPGAGVGELMAHVRGPDFPTGGQLLAGPGLEAAYTSGKGTVVLRGTATIEHAGEGGGKKGSRKRGGRAAAGAAAAAAGDEEEAGSGGGGYGRDRDRIVITELPYQVCKSDLVRTIAELAEEPREKKKGEGGGGSSSGGGGGGGSSSKSAMRLEGVAEVRDESDREGLRVVVDVKRGASPEAVLDQLYRLSKLQVSIHINSVALVGGRPRLLGLRDILQHFLDFRCEVISRRSNAALKAKQARLHIVEGLLGLLKGGPARLDAVVAAIRAAADAAAARAALVAQHGLSEAQATAVLDLTLRRLTGLEAARLEREGDELRVEINRLLHILSDRAVLLSEVDREAAAVAAAYGNPRRTKLLDAQAVAAAAPPPALLSAPPSPPCLVLGSARGFLRRLPEGAVAAQRRSTRGKALLGLRGGDSLTALSAPGEGDTLLLLGPGGRAYGTAVDAVPQAKEGATTRSDVHSIANVLKLDDAFPIAAMLPIPPDVSAQAAAAAAARRRTAAGAAAASAAAAAAAALDEGEGEEEAEEAAEVEGAEEAEEAVEEAGDDAPSLLLCSRGGYIARRPVPRKNQLTRKGLQVFAPAPGDELRWAALARSPRDLVVLMTARGQGLVFPAGEVRRTGSAGRGVKAVAFGSPRRPGDHVADVSVIDAALAEQLRAAEGAEGEEEAEGGPEAAEEEHEAAAAADGAEDEGGEGGAEASAAPKPASGPCLLIVTSRGHGKRLKLSDIALGRRARAGQKLIKLAAAPKPGSKGAAAAAAGGGGGAGAAAAAAVGPERVVAAALVRDGDEVVLGSKAGVVVRIPAESILMGSRASMAKILMALDAGDELADVAVLPAKKRTADADADLDPETEGSRPKAKAGAAGGGAKAAGAKEGKAEGAGAKAATKAAGVKAVGRATAKR</sequence>
<dbReference type="EC" id="5.6.2.2" evidence="2"/>
<feature type="region of interest" description="Disordered" evidence="7">
    <location>
        <begin position="1166"/>
        <end position="1228"/>
    </location>
</feature>
<keyword evidence="3 6" id="KW-0799">Topoisomerase</keyword>
<dbReference type="GO" id="GO:0006265">
    <property type="term" value="P:DNA topological change"/>
    <property type="evidence" value="ECO:0007669"/>
    <property type="project" value="UniProtKB-UniRule"/>
</dbReference>
<dbReference type="Gene3D" id="3.90.199.10">
    <property type="entry name" value="Topoisomerase II, domain 5"/>
    <property type="match status" value="1"/>
</dbReference>
<dbReference type="EMBL" id="JAEHOE010000189">
    <property type="protein sequence ID" value="KAG2483101.1"/>
    <property type="molecule type" value="Genomic_DNA"/>
</dbReference>
<dbReference type="Gene3D" id="3.30.1360.40">
    <property type="match status" value="1"/>
</dbReference>